<protein>
    <submittedName>
        <fullName evidence="1">Uncharacterized protein</fullName>
    </submittedName>
</protein>
<accession>A0A2M7XC58</accession>
<dbReference type="Proteomes" id="UP000229385">
    <property type="component" value="Unassembled WGS sequence"/>
</dbReference>
<evidence type="ECO:0000313" key="2">
    <source>
        <dbReference type="Proteomes" id="UP000229385"/>
    </source>
</evidence>
<comment type="caution">
    <text evidence="1">The sequence shown here is derived from an EMBL/GenBank/DDBJ whole genome shotgun (WGS) entry which is preliminary data.</text>
</comment>
<gene>
    <name evidence="1" type="ORF">CO174_02985</name>
</gene>
<proteinExistence type="predicted"/>
<organism evidence="1 2">
    <name type="scientific">Candidatus Uhrbacteria bacterium CG_4_9_14_3_um_filter_50_9</name>
    <dbReference type="NCBI Taxonomy" id="1975035"/>
    <lineage>
        <taxon>Bacteria</taxon>
        <taxon>Candidatus Uhriibacteriota</taxon>
    </lineage>
</organism>
<name>A0A2M7XC58_9BACT</name>
<reference evidence="2" key="1">
    <citation type="submission" date="2017-09" db="EMBL/GenBank/DDBJ databases">
        <title>Depth-based differentiation of microbial function through sediment-hosted aquifers and enrichment of novel symbionts in the deep terrestrial subsurface.</title>
        <authorList>
            <person name="Probst A.J."/>
            <person name="Ladd B."/>
            <person name="Jarett J.K."/>
            <person name="Geller-Mcgrath D.E."/>
            <person name="Sieber C.M.K."/>
            <person name="Emerson J.B."/>
            <person name="Anantharaman K."/>
            <person name="Thomas B.C."/>
            <person name="Malmstrom R."/>
            <person name="Stieglmeier M."/>
            <person name="Klingl A."/>
            <person name="Woyke T."/>
            <person name="Ryan C.M."/>
            <person name="Banfield J.F."/>
        </authorList>
    </citation>
    <scope>NUCLEOTIDE SEQUENCE [LARGE SCALE GENOMIC DNA]</scope>
</reference>
<evidence type="ECO:0000313" key="1">
    <source>
        <dbReference type="EMBL" id="PJA45444.1"/>
    </source>
</evidence>
<dbReference type="AlphaFoldDB" id="A0A2M7XC58"/>
<dbReference type="EMBL" id="PFWU01000036">
    <property type="protein sequence ID" value="PJA45444.1"/>
    <property type="molecule type" value="Genomic_DNA"/>
</dbReference>
<sequence length="188" mass="21127">MDTMILSQIFEQVLREPYWYRCMLPPVTVRLVLEHDPISIREAITGVDGDEVVLEEERVQALATNMGLEGDTEYQAYLEQERVTDVCNRAMRAWLEVLRLLLEHGGRPIVLHGPLPLINQKLKQAWDTVAADMGVSGGNLYAFVTQVYMKVCRQFGDEIGGVGLDFAGVGTLRLVENRLELCALTHPS</sequence>